<dbReference type="Proteomes" id="UP000037510">
    <property type="component" value="Unassembled WGS sequence"/>
</dbReference>
<keyword evidence="2" id="KW-1185">Reference proteome</keyword>
<dbReference type="InterPro" id="IPR036383">
    <property type="entry name" value="TSP1_rpt_sf"/>
</dbReference>
<reference evidence="1 2" key="1">
    <citation type="journal article" date="2015" name="Genome Biol. Evol.">
        <title>The genome of winter moth (Operophtera brumata) provides a genomic perspective on sexual dimorphism and phenology.</title>
        <authorList>
            <person name="Derks M.F."/>
            <person name="Smit S."/>
            <person name="Salis L."/>
            <person name="Schijlen E."/>
            <person name="Bossers A."/>
            <person name="Mateman C."/>
            <person name="Pijl A.S."/>
            <person name="de Ridder D."/>
            <person name="Groenen M.A."/>
            <person name="Visser M.E."/>
            <person name="Megens H.J."/>
        </authorList>
    </citation>
    <scope>NUCLEOTIDE SEQUENCE [LARGE SCALE GENOMIC DNA]</scope>
    <source>
        <strain evidence="1">WM2013NL</strain>
        <tissue evidence="1">Head and thorax</tissue>
    </source>
</reference>
<name>A0A0L7KTP2_OPEBR</name>
<dbReference type="Gene3D" id="2.20.100.10">
    <property type="entry name" value="Thrombospondin type-1 (TSP1) repeat"/>
    <property type="match status" value="1"/>
</dbReference>
<sequence>MQQMVTGGMQRETAPIVNALPLFQWCVKRVCEPMLGYNVSRNTVDMDGVDEKAHWSEWSRWSDCSADCGYGLRSRVAVCWAGRACADSRDIRADLCYRQQASFIPHVHPDAISERACEGAGLQVAVCWAGRACADSRDIRADLCYRQQASFIPHVHPDAISERACEGAGSQVAVCWAGRACADSRDIRADLCYRQQTSFIPHVHPDGYLRQRTMQLIGPVLQLLSVHIATPVSLHIALRERKRDKPVLELSNHAKRTPRDKQDDYLKYDPNVPQNLQIIDVDSHVIDIKEDREGEVVAAGSLIRWKQTDADIYISSNARLQTDLMIMVS</sequence>
<dbReference type="AlphaFoldDB" id="A0A0L7KTP2"/>
<dbReference type="SMART" id="SM00209">
    <property type="entry name" value="TSP1"/>
    <property type="match status" value="1"/>
</dbReference>
<comment type="caution">
    <text evidence="1">The sequence shown here is derived from an EMBL/GenBank/DDBJ whole genome shotgun (WGS) entry which is preliminary data.</text>
</comment>
<dbReference type="GO" id="GO:0007229">
    <property type="term" value="P:integrin-mediated signaling pathway"/>
    <property type="evidence" value="ECO:0007669"/>
    <property type="project" value="UniProtKB-KW"/>
</dbReference>
<protein>
    <submittedName>
        <fullName evidence="1">A disintegrin and metalloproteinase with thrombospondin motifs 1</fullName>
    </submittedName>
</protein>
<proteinExistence type="predicted"/>
<accession>A0A0L7KTP2</accession>
<dbReference type="PROSITE" id="PS50092">
    <property type="entry name" value="TSP1"/>
    <property type="match status" value="1"/>
</dbReference>
<dbReference type="InterPro" id="IPR000884">
    <property type="entry name" value="TSP1_rpt"/>
</dbReference>
<evidence type="ECO:0000313" key="2">
    <source>
        <dbReference type="Proteomes" id="UP000037510"/>
    </source>
</evidence>
<dbReference type="SUPFAM" id="SSF82895">
    <property type="entry name" value="TSP-1 type 1 repeat"/>
    <property type="match status" value="1"/>
</dbReference>
<evidence type="ECO:0000313" key="1">
    <source>
        <dbReference type="EMBL" id="KOB66633.1"/>
    </source>
</evidence>
<gene>
    <name evidence="1" type="ORF">OBRU01_20924</name>
</gene>
<organism evidence="1 2">
    <name type="scientific">Operophtera brumata</name>
    <name type="common">Winter moth</name>
    <name type="synonym">Phalaena brumata</name>
    <dbReference type="NCBI Taxonomy" id="104452"/>
    <lineage>
        <taxon>Eukaryota</taxon>
        <taxon>Metazoa</taxon>
        <taxon>Ecdysozoa</taxon>
        <taxon>Arthropoda</taxon>
        <taxon>Hexapoda</taxon>
        <taxon>Insecta</taxon>
        <taxon>Pterygota</taxon>
        <taxon>Neoptera</taxon>
        <taxon>Endopterygota</taxon>
        <taxon>Lepidoptera</taxon>
        <taxon>Glossata</taxon>
        <taxon>Ditrysia</taxon>
        <taxon>Geometroidea</taxon>
        <taxon>Geometridae</taxon>
        <taxon>Larentiinae</taxon>
        <taxon>Operophtera</taxon>
    </lineage>
</organism>
<keyword evidence="1" id="KW-0401">Integrin</keyword>
<dbReference type="EMBL" id="JTDY01005784">
    <property type="protein sequence ID" value="KOB66633.1"/>
    <property type="molecule type" value="Genomic_DNA"/>
</dbReference>